<proteinExistence type="inferred from homology"/>
<keyword evidence="6" id="KW-1015">Disulfide bond</keyword>
<dbReference type="GO" id="GO:0008993">
    <property type="term" value="F:rhamnulokinase activity"/>
    <property type="evidence" value="ECO:0007669"/>
    <property type="project" value="InterPro"/>
</dbReference>
<sequence>MANFIAVDLGATSGRVAIGRVTSEKIALEIVHRFSHEIVEDAEGAVLWDWKLITSQVLVGIEKCLAQGQPTSLAIDSWAVDYGLLDNDNKLISKVRSYRDPRTLPAFEELVSKLGQNRIYQDTGIQFLNFNTLYQLYAAKQDKSYLEADKFLLIPDLLNAELTGVISTEVTNASTTQLLDVKTRNWDYPLIELAGLRRELFTQLHEPGTEIGVIKGFGALDGIKVVAIASHDTASAVAGIPFDDRDTEAYISSGTWSLVGIESEVPITSKQALAANLTNELGAANTVRILKNVTGLWLLEECRRNWRLEGEEWSIPQLVDEASKNLEFDSLIDPNDPRFRSPGEMLNRIKGYCLENAITPPRTKGEFTICILRSLAAAYKRTISEIEEVTGKKISTIHVLGGGSQISLLNQLTADACGVKVKTGPVEATLFGNIAVQALIAGVVPSLQVARSLIAKSFISEEFMPS</sequence>
<dbReference type="InterPro" id="IPR018484">
    <property type="entry name" value="FGGY_N"/>
</dbReference>
<dbReference type="InterPro" id="IPR018485">
    <property type="entry name" value="FGGY_C"/>
</dbReference>
<dbReference type="GO" id="GO:0005524">
    <property type="term" value="F:ATP binding"/>
    <property type="evidence" value="ECO:0007669"/>
    <property type="project" value="UniProtKB-KW"/>
</dbReference>
<dbReference type="PANTHER" id="PTHR10196:SF93">
    <property type="entry name" value="L-RHAMNULOKINASE"/>
    <property type="match status" value="1"/>
</dbReference>
<dbReference type="Gene3D" id="3.30.420.40">
    <property type="match status" value="2"/>
</dbReference>
<dbReference type="PANTHER" id="PTHR10196">
    <property type="entry name" value="SUGAR KINASE"/>
    <property type="match status" value="1"/>
</dbReference>
<keyword evidence="3" id="KW-0547">Nucleotide-binding</keyword>
<evidence type="ECO:0000259" key="9">
    <source>
        <dbReference type="Pfam" id="PF02782"/>
    </source>
</evidence>
<dbReference type="InterPro" id="IPR013449">
    <property type="entry name" value="Rhamnulokinase"/>
</dbReference>
<name>A0A6J5ZFA9_9ZZZZ</name>
<evidence type="ECO:0000256" key="5">
    <source>
        <dbReference type="ARBA" id="ARBA00022840"/>
    </source>
</evidence>
<evidence type="ECO:0000259" key="8">
    <source>
        <dbReference type="Pfam" id="PF00370"/>
    </source>
</evidence>
<keyword evidence="5" id="KW-0067">ATP-binding</keyword>
<evidence type="ECO:0000256" key="3">
    <source>
        <dbReference type="ARBA" id="ARBA00022741"/>
    </source>
</evidence>
<evidence type="ECO:0000256" key="1">
    <source>
        <dbReference type="ARBA" id="ARBA00009156"/>
    </source>
</evidence>
<dbReference type="GO" id="GO:0004370">
    <property type="term" value="F:glycerol kinase activity"/>
    <property type="evidence" value="ECO:0007669"/>
    <property type="project" value="TreeGrafter"/>
</dbReference>
<organism evidence="10">
    <name type="scientific">freshwater metagenome</name>
    <dbReference type="NCBI Taxonomy" id="449393"/>
    <lineage>
        <taxon>unclassified sequences</taxon>
        <taxon>metagenomes</taxon>
        <taxon>ecological metagenomes</taxon>
    </lineage>
</organism>
<protein>
    <submittedName>
        <fullName evidence="10">Unannotated protein</fullName>
    </submittedName>
</protein>
<accession>A0A6J5ZFA9</accession>
<dbReference type="EMBL" id="CAESAB010000034">
    <property type="protein sequence ID" value="CAB4340086.1"/>
    <property type="molecule type" value="Genomic_DNA"/>
</dbReference>
<evidence type="ECO:0000256" key="2">
    <source>
        <dbReference type="ARBA" id="ARBA00022679"/>
    </source>
</evidence>
<evidence type="ECO:0000256" key="4">
    <source>
        <dbReference type="ARBA" id="ARBA00022777"/>
    </source>
</evidence>
<evidence type="ECO:0000256" key="7">
    <source>
        <dbReference type="ARBA" id="ARBA00023308"/>
    </source>
</evidence>
<dbReference type="SUPFAM" id="SSF53067">
    <property type="entry name" value="Actin-like ATPase domain"/>
    <property type="match status" value="2"/>
</dbReference>
<reference evidence="10" key="1">
    <citation type="submission" date="2020-05" db="EMBL/GenBank/DDBJ databases">
        <authorList>
            <person name="Chiriac C."/>
            <person name="Salcher M."/>
            <person name="Ghai R."/>
            <person name="Kavagutti S V."/>
        </authorList>
    </citation>
    <scope>NUCLEOTIDE SEQUENCE</scope>
</reference>
<dbReference type="InterPro" id="IPR043129">
    <property type="entry name" value="ATPase_NBD"/>
</dbReference>
<dbReference type="GO" id="GO:0019301">
    <property type="term" value="P:rhamnose catabolic process"/>
    <property type="evidence" value="ECO:0007669"/>
    <property type="project" value="InterPro"/>
</dbReference>
<evidence type="ECO:0000313" key="10">
    <source>
        <dbReference type="EMBL" id="CAB4340086.1"/>
    </source>
</evidence>
<evidence type="ECO:0000256" key="6">
    <source>
        <dbReference type="ARBA" id="ARBA00023157"/>
    </source>
</evidence>
<dbReference type="GO" id="GO:0006071">
    <property type="term" value="P:glycerol metabolic process"/>
    <property type="evidence" value="ECO:0007669"/>
    <property type="project" value="TreeGrafter"/>
</dbReference>
<feature type="domain" description="Carbohydrate kinase FGGY C-terminal" evidence="9">
    <location>
        <begin position="249"/>
        <end position="439"/>
    </location>
</feature>
<dbReference type="Pfam" id="PF02782">
    <property type="entry name" value="FGGY_C"/>
    <property type="match status" value="1"/>
</dbReference>
<dbReference type="GO" id="GO:0005829">
    <property type="term" value="C:cytosol"/>
    <property type="evidence" value="ECO:0007669"/>
    <property type="project" value="TreeGrafter"/>
</dbReference>
<dbReference type="CDD" id="cd07771">
    <property type="entry name" value="ASKHA_NBD_FGGY_RhaB-like"/>
    <property type="match status" value="1"/>
</dbReference>
<comment type="similarity">
    <text evidence="1">Belongs to the FGGY kinase family.</text>
</comment>
<dbReference type="Pfam" id="PF00370">
    <property type="entry name" value="FGGY_N"/>
    <property type="match status" value="1"/>
</dbReference>
<keyword evidence="2" id="KW-0808">Transferase</keyword>
<gene>
    <name evidence="10" type="ORF">UFOPK3820_00887</name>
</gene>
<keyword evidence="7" id="KW-0684">Rhamnose metabolism</keyword>
<keyword evidence="4" id="KW-0418">Kinase</keyword>
<dbReference type="AlphaFoldDB" id="A0A6J5ZFA9"/>
<feature type="domain" description="Carbohydrate kinase FGGY N-terminal" evidence="8">
    <location>
        <begin position="5"/>
        <end position="238"/>
    </location>
</feature>